<dbReference type="RefSeq" id="WP_002559718.1">
    <property type="nucleotide sequence ID" value="NZ_BMBN01000031.1"/>
</dbReference>
<evidence type="ECO:0000313" key="1">
    <source>
        <dbReference type="EMBL" id="RHB35846.1"/>
    </source>
</evidence>
<name>A0A413VQJ2_9BACE</name>
<accession>A0A413VQJ2</accession>
<dbReference type="AlphaFoldDB" id="A0A413VQJ2"/>
<dbReference type="EMBL" id="QSGO01000005">
    <property type="protein sequence ID" value="RHB35846.1"/>
    <property type="molecule type" value="Genomic_DNA"/>
</dbReference>
<sequence length="105" mass="12595">MKKRIFDDEYPCPCSVKKDMETSEDVYIFLENFYEGLDTFDWDRFGLADLECAYCLLQFATKLAESDRPKYNRNKISILTNAKNNITEKFLELILERIRLFMKNR</sequence>
<comment type="caution">
    <text evidence="1">The sequence shown here is derived from an EMBL/GenBank/DDBJ whole genome shotgun (WGS) entry which is preliminary data.</text>
</comment>
<organism evidence="1 2">
    <name type="scientific">Bacteroides nordii</name>
    <dbReference type="NCBI Taxonomy" id="291645"/>
    <lineage>
        <taxon>Bacteria</taxon>
        <taxon>Pseudomonadati</taxon>
        <taxon>Bacteroidota</taxon>
        <taxon>Bacteroidia</taxon>
        <taxon>Bacteroidales</taxon>
        <taxon>Bacteroidaceae</taxon>
        <taxon>Bacteroides</taxon>
    </lineage>
</organism>
<dbReference type="Proteomes" id="UP000284379">
    <property type="component" value="Unassembled WGS sequence"/>
</dbReference>
<gene>
    <name evidence="1" type="ORF">DW888_08315</name>
</gene>
<reference evidence="1 2" key="1">
    <citation type="submission" date="2018-08" db="EMBL/GenBank/DDBJ databases">
        <title>A genome reference for cultivated species of the human gut microbiota.</title>
        <authorList>
            <person name="Zou Y."/>
            <person name="Xue W."/>
            <person name="Luo G."/>
        </authorList>
    </citation>
    <scope>NUCLEOTIDE SEQUENCE [LARGE SCALE GENOMIC DNA]</scope>
    <source>
        <strain evidence="1 2">AM40-30BH</strain>
    </source>
</reference>
<evidence type="ECO:0000313" key="2">
    <source>
        <dbReference type="Proteomes" id="UP000284379"/>
    </source>
</evidence>
<dbReference type="GeneID" id="69501152"/>
<proteinExistence type="predicted"/>
<protein>
    <submittedName>
        <fullName evidence="1">Uncharacterized protein</fullName>
    </submittedName>
</protein>